<dbReference type="AlphaFoldDB" id="A5ILC0"/>
<sequence length="255" mass="28650">MRIHVLCDDSSQNGFESEHGFSVLVDSVLFDTGKSDVFLKNARKLGIDLPKDVLISHGHYDHAGGLLYLSGKRVWLRKEALDPKYSGERYAGADWNEIFKKNTGKLVIEKITEIGKNMFLLGPANLRGKVPTGDFFVERNGERRKDLFEDEQTLVVRTKEGLVVITGCSHRGIDNILLDIAETFNERIKMVMGGFHLLKSSDDEIEKIVKVFNELGVETVVPCHCTGERAVDIFKREFLGKIMDCYAGLKLEVSA</sequence>
<dbReference type="RefSeq" id="WP_011943535.1">
    <property type="nucleotide sequence ID" value="NC_009486.1"/>
</dbReference>
<dbReference type="STRING" id="390874.Tpet_0975"/>
<reference evidence="3" key="1">
    <citation type="submission" date="2007-05" db="EMBL/GenBank/DDBJ databases">
        <title>Complete sequence of Thermotoga petrophila RKU-1.</title>
        <authorList>
            <consortium name="US DOE Joint Genome Institute"/>
            <person name="Copeland A."/>
            <person name="Lucas S."/>
            <person name="Lapidus A."/>
            <person name="Barry K."/>
            <person name="Glavina del Rio T."/>
            <person name="Dalin E."/>
            <person name="Tice H."/>
            <person name="Pitluck S."/>
            <person name="Sims D."/>
            <person name="Brettin T."/>
            <person name="Bruce D."/>
            <person name="Detter J.C."/>
            <person name="Han C."/>
            <person name="Tapia R."/>
            <person name="Schmutz J."/>
            <person name="Larimer F."/>
            <person name="Land M."/>
            <person name="Hauser L."/>
            <person name="Kyrpides N."/>
            <person name="Mikhailova N."/>
            <person name="Nelson K."/>
            <person name="Gogarten J.P."/>
            <person name="Noll K."/>
            <person name="Richardson P."/>
        </authorList>
    </citation>
    <scope>NUCLEOTIDE SEQUENCE [LARGE SCALE GENOMIC DNA]</scope>
    <source>
        <strain evidence="3">ATCC BAA-488 / DSM 13995 / JCM 10881 / RKU-1</strain>
    </source>
</reference>
<dbReference type="SMART" id="SM00849">
    <property type="entry name" value="Lactamase_B"/>
    <property type="match status" value="1"/>
</dbReference>
<dbReference type="Proteomes" id="UP000006558">
    <property type="component" value="Chromosome"/>
</dbReference>
<dbReference type="KEGG" id="tpt:Tpet_0975"/>
<dbReference type="InterPro" id="IPR001279">
    <property type="entry name" value="Metallo-B-lactamas"/>
</dbReference>
<dbReference type="SUPFAM" id="SSF56281">
    <property type="entry name" value="Metallo-hydrolase/oxidoreductase"/>
    <property type="match status" value="1"/>
</dbReference>
<dbReference type="PANTHER" id="PTHR13754:SF13">
    <property type="entry name" value="METALLO-BETA-LACTAMASE SUPERFAMILY PROTEIN (AFU_ORTHOLOGUE AFUA_3G07630)"/>
    <property type="match status" value="1"/>
</dbReference>
<organism evidence="2 3">
    <name type="scientific">Thermotoga petrophila (strain ATCC BAA-488 / DSM 13995 / JCM 10881 / RKU-1)</name>
    <dbReference type="NCBI Taxonomy" id="390874"/>
    <lineage>
        <taxon>Bacteria</taxon>
        <taxon>Thermotogati</taxon>
        <taxon>Thermotogota</taxon>
        <taxon>Thermotogae</taxon>
        <taxon>Thermotogales</taxon>
        <taxon>Thermotogaceae</taxon>
        <taxon>Thermotoga</taxon>
    </lineage>
</organism>
<dbReference type="Gene3D" id="3.60.15.10">
    <property type="entry name" value="Ribonuclease Z/Hydroxyacylglutathione hydrolase-like"/>
    <property type="match status" value="1"/>
</dbReference>
<dbReference type="PANTHER" id="PTHR13754">
    <property type="entry name" value="METALLO-BETA-LACTAMASE SUPERFAMILY PROTEIN"/>
    <property type="match status" value="1"/>
</dbReference>
<accession>A5ILC0</accession>
<dbReference type="EMBL" id="CP000702">
    <property type="protein sequence ID" value="ABQ46993.1"/>
    <property type="molecule type" value="Genomic_DNA"/>
</dbReference>
<gene>
    <name evidence="2" type="ordered locus">Tpet_0975</name>
</gene>
<feature type="domain" description="Metallo-beta-lactamase" evidence="1">
    <location>
        <begin position="19"/>
        <end position="224"/>
    </location>
</feature>
<name>A5ILC0_THEP1</name>
<evidence type="ECO:0000313" key="3">
    <source>
        <dbReference type="Proteomes" id="UP000006558"/>
    </source>
</evidence>
<protein>
    <submittedName>
        <fullName evidence="2">Beta-lactamase domain protein</fullName>
    </submittedName>
</protein>
<dbReference type="InterPro" id="IPR052926">
    <property type="entry name" value="Metallo-beta-lactamase_dom"/>
</dbReference>
<evidence type="ECO:0000259" key="1">
    <source>
        <dbReference type="SMART" id="SM00849"/>
    </source>
</evidence>
<dbReference type="HOGENOM" id="CLU_036012_0_0_0"/>
<reference evidence="2 3" key="2">
    <citation type="journal article" date="2009" name="Proc. Natl. Acad. Sci. U.S.A.">
        <title>On the chimeric nature, thermophilic origin, and phylogenetic placement of the Thermotogales.</title>
        <authorList>
            <person name="Zhaxybayeva O."/>
            <person name="Swithers K.S."/>
            <person name="Lapierre P."/>
            <person name="Fournier G.P."/>
            <person name="Bickhart D.M."/>
            <person name="DeBoy R.T."/>
            <person name="Nelson K.E."/>
            <person name="Nesbo C.L."/>
            <person name="Doolittle W.F."/>
            <person name="Gogarten J.P."/>
            <person name="Noll K.M."/>
        </authorList>
    </citation>
    <scope>NUCLEOTIDE SEQUENCE [LARGE SCALE GENOMIC DNA]</scope>
    <source>
        <strain evidence="3">ATCC BAA-488 / DSM 13995 / JCM 10881 / RKU-1</strain>
    </source>
</reference>
<evidence type="ECO:0000313" key="2">
    <source>
        <dbReference type="EMBL" id="ABQ46993.1"/>
    </source>
</evidence>
<proteinExistence type="predicted"/>
<dbReference type="CDD" id="cd07713">
    <property type="entry name" value="DHPS-like_MBL-fold"/>
    <property type="match status" value="1"/>
</dbReference>
<dbReference type="Pfam" id="PF00753">
    <property type="entry name" value="Lactamase_B"/>
    <property type="match status" value="1"/>
</dbReference>
<dbReference type="InterPro" id="IPR036866">
    <property type="entry name" value="RibonucZ/Hydroxyglut_hydro"/>
</dbReference>
<dbReference type="eggNOG" id="COG1237">
    <property type="taxonomic scope" value="Bacteria"/>
</dbReference>
<dbReference type="InterPro" id="IPR041712">
    <property type="entry name" value="DHPS-like_MBL-fold"/>
</dbReference>
<dbReference type="GO" id="GO:0016740">
    <property type="term" value="F:transferase activity"/>
    <property type="evidence" value="ECO:0007669"/>
    <property type="project" value="TreeGrafter"/>
</dbReference>